<dbReference type="EMBL" id="PGCI01000083">
    <property type="protein sequence ID" value="PLW42017.1"/>
    <property type="molecule type" value="Genomic_DNA"/>
</dbReference>
<organism evidence="7 9">
    <name type="scientific">Puccinia coronata f. sp. avenae</name>
    <dbReference type="NCBI Taxonomy" id="200324"/>
    <lineage>
        <taxon>Eukaryota</taxon>
        <taxon>Fungi</taxon>
        <taxon>Dikarya</taxon>
        <taxon>Basidiomycota</taxon>
        <taxon>Pucciniomycotina</taxon>
        <taxon>Pucciniomycetes</taxon>
        <taxon>Pucciniales</taxon>
        <taxon>Pucciniaceae</taxon>
        <taxon>Puccinia</taxon>
    </lineage>
</organism>
<keyword evidence="3" id="KW-0862">Zinc</keyword>
<keyword evidence="1" id="KW-0479">Metal-binding</keyword>
<feature type="domain" description="RING-type" evidence="6">
    <location>
        <begin position="69"/>
        <end position="121"/>
    </location>
</feature>
<evidence type="ECO:0000313" key="9">
    <source>
        <dbReference type="Proteomes" id="UP000235388"/>
    </source>
</evidence>
<dbReference type="SMART" id="SM00726">
    <property type="entry name" value="UIM"/>
    <property type="match status" value="4"/>
</dbReference>
<feature type="region of interest" description="Disordered" evidence="5">
    <location>
        <begin position="139"/>
        <end position="158"/>
    </location>
</feature>
<dbReference type="InterPro" id="IPR003903">
    <property type="entry name" value="UIM_dom"/>
</dbReference>
<evidence type="ECO:0000313" key="7">
    <source>
        <dbReference type="EMBL" id="PLW27963.1"/>
    </source>
</evidence>
<dbReference type="AlphaFoldDB" id="A0A2N5TR35"/>
<dbReference type="InterPro" id="IPR013083">
    <property type="entry name" value="Znf_RING/FYVE/PHD"/>
</dbReference>
<keyword evidence="2 4" id="KW-0863">Zinc-finger</keyword>
<protein>
    <recommendedName>
        <fullName evidence="6">RING-type domain-containing protein</fullName>
    </recommendedName>
</protein>
<dbReference type="InterPro" id="IPR018957">
    <property type="entry name" value="Znf_C3HC4_RING-type"/>
</dbReference>
<accession>A0A2N5TR35</accession>
<evidence type="ECO:0000256" key="2">
    <source>
        <dbReference type="ARBA" id="ARBA00022771"/>
    </source>
</evidence>
<dbReference type="OrthoDB" id="2517687at2759"/>
<dbReference type="Proteomes" id="UP000235392">
    <property type="component" value="Unassembled WGS sequence"/>
</dbReference>
<evidence type="ECO:0000259" key="6">
    <source>
        <dbReference type="PROSITE" id="PS50089"/>
    </source>
</evidence>
<evidence type="ECO:0000256" key="3">
    <source>
        <dbReference type="ARBA" id="ARBA00022833"/>
    </source>
</evidence>
<dbReference type="SUPFAM" id="SSF57850">
    <property type="entry name" value="RING/U-box"/>
    <property type="match status" value="1"/>
</dbReference>
<dbReference type="EMBL" id="PGCJ01000463">
    <property type="protein sequence ID" value="PLW27963.1"/>
    <property type="molecule type" value="Genomic_DNA"/>
</dbReference>
<evidence type="ECO:0000256" key="1">
    <source>
        <dbReference type="ARBA" id="ARBA00022723"/>
    </source>
</evidence>
<gene>
    <name evidence="7" type="ORF">PCANC_20089</name>
    <name evidence="8" type="ORF">PCASD_10068</name>
</gene>
<keyword evidence="9" id="KW-1185">Reference proteome</keyword>
<evidence type="ECO:0000313" key="8">
    <source>
        <dbReference type="EMBL" id="PLW42017.1"/>
    </source>
</evidence>
<sequence length="339" mass="37504">MASYFISFLLFQAAHQSLNGKRRISGRVAHSGGFQKSLSSIAESIRSAVCSPNLEAPSATRHSEALGDCPICLESLRGKKYFQSFLNPEFEVRRWPGCGHGYHRRCYKQMLHHETPCAICKAPHPSFTSERTNYLESLRRAPPETHENSGTRSDNNDQELSRAISLSLQHEAHRRSNHAGSAACGSEGYNDDEALALGVSLSLQNEVNHHAHHMAGTSSGAAYRTNDEELALAISLSLQHDAPHRSENFGRSSSGVVYYDDDEELAKGVSLSLQHEAHHQSDVGRNASGVVYYDDHQELAEAALLSLQHGNHHHCYHFGRDSIGAGYYLDDKELYQPGE</sequence>
<dbReference type="Proteomes" id="UP000235388">
    <property type="component" value="Unassembled WGS sequence"/>
</dbReference>
<name>A0A2N5TR35_9BASI</name>
<reference evidence="9 10" key="1">
    <citation type="submission" date="2017-11" db="EMBL/GenBank/DDBJ databases">
        <title>De novo assembly and phasing of dikaryotic genomes from two isolates of Puccinia coronata f. sp. avenae, the causal agent of oat crown rust.</title>
        <authorList>
            <person name="Miller M.E."/>
            <person name="Zhang Y."/>
            <person name="Omidvar V."/>
            <person name="Sperschneider J."/>
            <person name="Schwessinger B."/>
            <person name="Raley C."/>
            <person name="Palmer J.M."/>
            <person name="Garnica D."/>
            <person name="Upadhyaya N."/>
            <person name="Rathjen J."/>
            <person name="Taylor J.M."/>
            <person name="Park R.F."/>
            <person name="Dodds P.N."/>
            <person name="Hirsch C.D."/>
            <person name="Kianian S.F."/>
            <person name="Figueroa M."/>
        </authorList>
    </citation>
    <scope>NUCLEOTIDE SEQUENCE [LARGE SCALE GENOMIC DNA]</scope>
    <source>
        <strain evidence="7">12NC29</strain>
        <strain evidence="8">12SD80</strain>
    </source>
</reference>
<evidence type="ECO:0000256" key="4">
    <source>
        <dbReference type="PROSITE-ProRule" id="PRU00175"/>
    </source>
</evidence>
<evidence type="ECO:0000256" key="5">
    <source>
        <dbReference type="SAM" id="MobiDB-lite"/>
    </source>
</evidence>
<comment type="caution">
    <text evidence="7">The sequence shown here is derived from an EMBL/GenBank/DDBJ whole genome shotgun (WGS) entry which is preliminary data.</text>
</comment>
<feature type="compositionally biased region" description="Basic and acidic residues" evidence="5">
    <location>
        <begin position="139"/>
        <end position="149"/>
    </location>
</feature>
<dbReference type="Pfam" id="PF00097">
    <property type="entry name" value="zf-C3HC4"/>
    <property type="match status" value="1"/>
</dbReference>
<dbReference type="SMART" id="SM00184">
    <property type="entry name" value="RING"/>
    <property type="match status" value="1"/>
</dbReference>
<dbReference type="Pfam" id="PF02809">
    <property type="entry name" value="UIM"/>
    <property type="match status" value="3"/>
</dbReference>
<proteinExistence type="predicted"/>
<dbReference type="InterPro" id="IPR001841">
    <property type="entry name" value="Znf_RING"/>
</dbReference>
<dbReference type="GO" id="GO:0008270">
    <property type="term" value="F:zinc ion binding"/>
    <property type="evidence" value="ECO:0007669"/>
    <property type="project" value="UniProtKB-KW"/>
</dbReference>
<evidence type="ECO:0000313" key="10">
    <source>
        <dbReference type="Proteomes" id="UP000235392"/>
    </source>
</evidence>
<dbReference type="PROSITE" id="PS50089">
    <property type="entry name" value="ZF_RING_2"/>
    <property type="match status" value="1"/>
</dbReference>
<dbReference type="Gene3D" id="3.30.40.10">
    <property type="entry name" value="Zinc/RING finger domain, C3HC4 (zinc finger)"/>
    <property type="match status" value="1"/>
</dbReference>